<name>A0A6J4HTT8_9CHLR</name>
<dbReference type="GO" id="GO:0004601">
    <property type="term" value="F:peroxidase activity"/>
    <property type="evidence" value="ECO:0007669"/>
    <property type="project" value="UniProtKB-KW"/>
</dbReference>
<feature type="region of interest" description="Disordered" evidence="1">
    <location>
        <begin position="1"/>
        <end position="108"/>
    </location>
</feature>
<organism evidence="2">
    <name type="scientific">uncultured Chloroflexia bacterium</name>
    <dbReference type="NCBI Taxonomy" id="1672391"/>
    <lineage>
        <taxon>Bacteria</taxon>
        <taxon>Bacillati</taxon>
        <taxon>Chloroflexota</taxon>
        <taxon>Chloroflexia</taxon>
        <taxon>environmental samples</taxon>
    </lineage>
</organism>
<dbReference type="EMBL" id="CADCTK010000251">
    <property type="protein sequence ID" value="CAA9233665.1"/>
    <property type="molecule type" value="Genomic_DNA"/>
</dbReference>
<dbReference type="EC" id="1.11.1.15" evidence="2"/>
<feature type="compositionally biased region" description="Low complexity" evidence="1">
    <location>
        <begin position="88"/>
        <end position="102"/>
    </location>
</feature>
<feature type="compositionally biased region" description="Basic residues" evidence="1">
    <location>
        <begin position="10"/>
        <end position="19"/>
    </location>
</feature>
<dbReference type="AlphaFoldDB" id="A0A6J4HTT8"/>
<gene>
    <name evidence="2" type="ORF">AVDCRST_MAG26-1091</name>
</gene>
<keyword evidence="2" id="KW-0560">Oxidoreductase</keyword>
<sequence>ARQLRSVQGSRHRGLRGKSRLSQEPHQVPQEVWSPAAPAGRPRPQAHRSPRRMGREELYGQDVHGCQPLDLRGRAGRHHRASVSEGQAGRAWGGDSARSGAGAATGGV</sequence>
<proteinExistence type="predicted"/>
<evidence type="ECO:0000256" key="1">
    <source>
        <dbReference type="SAM" id="MobiDB-lite"/>
    </source>
</evidence>
<protein>
    <submittedName>
        <fullName evidence="2">Thiol peroxidase, Bcp-type</fullName>
        <ecNumber evidence="2">1.11.1.15</ecNumber>
    </submittedName>
</protein>
<reference evidence="2" key="1">
    <citation type="submission" date="2020-02" db="EMBL/GenBank/DDBJ databases">
        <authorList>
            <person name="Meier V. D."/>
        </authorList>
    </citation>
    <scope>NUCLEOTIDE SEQUENCE</scope>
    <source>
        <strain evidence="2">AVDCRST_MAG26</strain>
    </source>
</reference>
<keyword evidence="2" id="KW-0575">Peroxidase</keyword>
<feature type="non-terminal residue" evidence="2">
    <location>
        <position position="1"/>
    </location>
</feature>
<feature type="non-terminal residue" evidence="2">
    <location>
        <position position="108"/>
    </location>
</feature>
<accession>A0A6J4HTT8</accession>
<evidence type="ECO:0000313" key="2">
    <source>
        <dbReference type="EMBL" id="CAA9233665.1"/>
    </source>
</evidence>